<evidence type="ECO:0000313" key="8">
    <source>
        <dbReference type="EMBL" id="OGH93199.1"/>
    </source>
</evidence>
<dbReference type="PANTHER" id="PTHR32060:SF30">
    <property type="entry name" value="CARBOXY-TERMINAL PROCESSING PROTEASE CTPA"/>
    <property type="match status" value="1"/>
</dbReference>
<proteinExistence type="inferred from homology"/>
<keyword evidence="6" id="KW-1133">Transmembrane helix</keyword>
<dbReference type="GO" id="GO:0008236">
    <property type="term" value="F:serine-type peptidase activity"/>
    <property type="evidence" value="ECO:0007669"/>
    <property type="project" value="UniProtKB-KW"/>
</dbReference>
<dbReference type="InterPro" id="IPR055210">
    <property type="entry name" value="CtpA/B_N"/>
</dbReference>
<dbReference type="GO" id="GO:0004175">
    <property type="term" value="F:endopeptidase activity"/>
    <property type="evidence" value="ECO:0007669"/>
    <property type="project" value="TreeGrafter"/>
</dbReference>
<dbReference type="CDD" id="cd07560">
    <property type="entry name" value="Peptidase_S41_CPP"/>
    <property type="match status" value="1"/>
</dbReference>
<keyword evidence="6" id="KW-0472">Membrane</keyword>
<dbReference type="Pfam" id="PF17820">
    <property type="entry name" value="PDZ_6"/>
    <property type="match status" value="1"/>
</dbReference>
<dbReference type="InterPro" id="IPR001478">
    <property type="entry name" value="PDZ"/>
</dbReference>
<gene>
    <name evidence="8" type="ORF">A2563_01170</name>
</gene>
<dbReference type="EMBL" id="MFRA01000001">
    <property type="protein sequence ID" value="OGH93199.1"/>
    <property type="molecule type" value="Genomic_DNA"/>
</dbReference>
<reference evidence="8 9" key="1">
    <citation type="journal article" date="2016" name="Nat. Commun.">
        <title>Thousands of microbial genomes shed light on interconnected biogeochemical processes in an aquifer system.</title>
        <authorList>
            <person name="Anantharaman K."/>
            <person name="Brown C.T."/>
            <person name="Hug L.A."/>
            <person name="Sharon I."/>
            <person name="Castelle C.J."/>
            <person name="Probst A.J."/>
            <person name="Thomas B.C."/>
            <person name="Singh A."/>
            <person name="Wilkins M.J."/>
            <person name="Karaoz U."/>
            <person name="Brodie E.L."/>
            <person name="Williams K.H."/>
            <person name="Hubbard S.S."/>
            <person name="Banfield J.F."/>
        </authorList>
    </citation>
    <scope>NUCLEOTIDE SEQUENCE [LARGE SCALE GENOMIC DNA]</scope>
</reference>
<dbReference type="PROSITE" id="PS50106">
    <property type="entry name" value="PDZ"/>
    <property type="match status" value="1"/>
</dbReference>
<dbReference type="FunFam" id="2.30.42.10:FF:000063">
    <property type="entry name" value="Peptidase, S41 family"/>
    <property type="match status" value="1"/>
</dbReference>
<evidence type="ECO:0000256" key="4">
    <source>
        <dbReference type="ARBA" id="ARBA00022825"/>
    </source>
</evidence>
<evidence type="ECO:0000259" key="7">
    <source>
        <dbReference type="PROSITE" id="PS50106"/>
    </source>
</evidence>
<dbReference type="PANTHER" id="PTHR32060">
    <property type="entry name" value="TAIL-SPECIFIC PROTEASE"/>
    <property type="match status" value="1"/>
</dbReference>
<evidence type="ECO:0000256" key="5">
    <source>
        <dbReference type="RuleBase" id="RU004404"/>
    </source>
</evidence>
<name>A0A1F6PAL0_9BACT</name>
<evidence type="ECO:0000256" key="6">
    <source>
        <dbReference type="SAM" id="Phobius"/>
    </source>
</evidence>
<evidence type="ECO:0000256" key="3">
    <source>
        <dbReference type="ARBA" id="ARBA00022801"/>
    </source>
</evidence>
<dbReference type="GO" id="GO:0006508">
    <property type="term" value="P:proteolysis"/>
    <property type="evidence" value="ECO:0007669"/>
    <property type="project" value="UniProtKB-KW"/>
</dbReference>
<evidence type="ECO:0000256" key="1">
    <source>
        <dbReference type="ARBA" id="ARBA00009179"/>
    </source>
</evidence>
<dbReference type="SUPFAM" id="SSF50156">
    <property type="entry name" value="PDZ domain-like"/>
    <property type="match status" value="1"/>
</dbReference>
<feature type="domain" description="PDZ" evidence="7">
    <location>
        <begin position="119"/>
        <end position="201"/>
    </location>
</feature>
<dbReference type="Gene3D" id="3.30.750.44">
    <property type="match status" value="1"/>
</dbReference>
<dbReference type="InterPro" id="IPR041489">
    <property type="entry name" value="PDZ_6"/>
</dbReference>
<dbReference type="GO" id="GO:0007165">
    <property type="term" value="P:signal transduction"/>
    <property type="evidence" value="ECO:0007669"/>
    <property type="project" value="TreeGrafter"/>
</dbReference>
<dbReference type="Gene3D" id="3.90.226.10">
    <property type="entry name" value="2-enoyl-CoA Hydratase, Chain A, domain 1"/>
    <property type="match status" value="1"/>
</dbReference>
<dbReference type="Pfam" id="PF22694">
    <property type="entry name" value="CtpB_N-like"/>
    <property type="match status" value="1"/>
</dbReference>
<dbReference type="Gene3D" id="2.30.42.10">
    <property type="match status" value="1"/>
</dbReference>
<dbReference type="InterPro" id="IPR029045">
    <property type="entry name" value="ClpP/crotonase-like_dom_sf"/>
</dbReference>
<dbReference type="Pfam" id="PF03572">
    <property type="entry name" value="Peptidase_S41"/>
    <property type="match status" value="1"/>
</dbReference>
<dbReference type="SMART" id="SM00245">
    <property type="entry name" value="TSPc"/>
    <property type="match status" value="1"/>
</dbReference>
<dbReference type="InterPro" id="IPR005151">
    <property type="entry name" value="Tail-specific_protease"/>
</dbReference>
<evidence type="ECO:0000256" key="2">
    <source>
        <dbReference type="ARBA" id="ARBA00022670"/>
    </source>
</evidence>
<dbReference type="SMART" id="SM00228">
    <property type="entry name" value="PDZ"/>
    <property type="match status" value="1"/>
</dbReference>
<dbReference type="NCBIfam" id="TIGR00225">
    <property type="entry name" value="prc"/>
    <property type="match status" value="1"/>
</dbReference>
<keyword evidence="3 5" id="KW-0378">Hydrolase</keyword>
<dbReference type="STRING" id="1798705.A2563_01170"/>
<protein>
    <recommendedName>
        <fullName evidence="7">PDZ domain-containing protein</fullName>
    </recommendedName>
</protein>
<dbReference type="InterPro" id="IPR036034">
    <property type="entry name" value="PDZ_sf"/>
</dbReference>
<keyword evidence="2 5" id="KW-0645">Protease</keyword>
<keyword evidence="4 5" id="KW-0720">Serine protease</keyword>
<keyword evidence="6" id="KW-0812">Transmembrane</keyword>
<comment type="similarity">
    <text evidence="1 5">Belongs to the peptidase S41A family.</text>
</comment>
<dbReference type="CDD" id="cd06782">
    <property type="entry name" value="cpPDZ_CPP-like"/>
    <property type="match status" value="1"/>
</dbReference>
<dbReference type="AlphaFoldDB" id="A0A1F6PAL0"/>
<dbReference type="Proteomes" id="UP000176634">
    <property type="component" value="Unassembled WGS sequence"/>
</dbReference>
<dbReference type="GO" id="GO:0030288">
    <property type="term" value="C:outer membrane-bounded periplasmic space"/>
    <property type="evidence" value="ECO:0007669"/>
    <property type="project" value="TreeGrafter"/>
</dbReference>
<dbReference type="SUPFAM" id="SSF52096">
    <property type="entry name" value="ClpP/crotonase"/>
    <property type="match status" value="1"/>
</dbReference>
<accession>A0A1F6PAL0</accession>
<comment type="caution">
    <text evidence="8">The sequence shown here is derived from an EMBL/GenBank/DDBJ whole genome shotgun (WGS) entry which is preliminary data.</text>
</comment>
<feature type="transmembrane region" description="Helical" evidence="6">
    <location>
        <begin position="15"/>
        <end position="34"/>
    </location>
</feature>
<dbReference type="InterPro" id="IPR004447">
    <property type="entry name" value="Peptidase_S41A"/>
</dbReference>
<organism evidence="8 9">
    <name type="scientific">Candidatus Magasanikbacteria bacterium RIFOXYD1_FULL_40_23</name>
    <dbReference type="NCBI Taxonomy" id="1798705"/>
    <lineage>
        <taxon>Bacteria</taxon>
        <taxon>Candidatus Magasanikiibacteriota</taxon>
    </lineage>
</organism>
<evidence type="ECO:0000313" key="9">
    <source>
        <dbReference type="Proteomes" id="UP000176634"/>
    </source>
</evidence>
<sequence>MPDISPVKIRAKKYAGVYLAVILFIISFGSGVLIGKTWHIKKQLTASSGGVEMERILNLKRSTNNSSVEFDQFWDVWDKIKTKYVKQPVQDVDMFYGAVQGLVSSLGDPYSLYFPPKEAEQFAKDLSGELEGIGAEIGVKEEQLVVVSPLPDSPAEKAGLRPGDKILFIDKESSFGMDVGTAVSKIRGKANTQVVLTIARDGVKDAKEITITRLKITIPAILFSSKPNDIAYLRVMQFNDETTRELNKYIKQIKSRQTKGIILDLRNNPGGYLDTSIEMASQWITSGVVVSEKGRAGISNEHKTFGSHPLSDIRTVVLVNKGSASASEIVAGALQDTKKGVLIGEQTYGKGSVQDLETFPDGSALKLTIAEWFTPNGKNINKEGIKPDIEIKEDWENEKVGEDAVLDAALNLFASTTFKW</sequence>